<dbReference type="InterPro" id="IPR027446">
    <property type="entry name" value="VSG_C_dom_sf"/>
</dbReference>
<dbReference type="Pfam" id="PF10659">
    <property type="entry name" value="Trypan_glycop_C"/>
    <property type="match status" value="1"/>
</dbReference>
<reference evidence="11" key="2">
    <citation type="journal article" date="2014" name="Mol. Biochem. Parasitol.">
        <title>Capturing the variant surface glycoprotein repertoire (the VSGnome) of Trypanosoma brucei Lister 427.</title>
        <authorList>
            <person name="Cross G.A."/>
            <person name="Kim H.S."/>
            <person name="Wickstead B."/>
        </authorList>
    </citation>
    <scope>NUCLEOTIDE SEQUENCE</scope>
    <source>
        <strain evidence="11">Lister 427</strain>
    </source>
</reference>
<keyword evidence="6" id="KW-0325">Glycoprotein</keyword>
<dbReference type="EMBL" id="KC612604">
    <property type="protein sequence ID" value="AGH60035.1"/>
    <property type="molecule type" value="Genomic_DNA"/>
</dbReference>
<dbReference type="SUPFAM" id="SSF118251">
    <property type="entry name" value="Variant surface glycoprotein MITAT 1.2, VSG 221, C-terminal domain"/>
    <property type="match status" value="1"/>
</dbReference>
<evidence type="ECO:0000256" key="8">
    <source>
        <dbReference type="SAM" id="MobiDB-lite"/>
    </source>
</evidence>
<dbReference type="GO" id="GO:0005886">
    <property type="term" value="C:plasma membrane"/>
    <property type="evidence" value="ECO:0007669"/>
    <property type="project" value="UniProtKB-SubCell"/>
</dbReference>
<evidence type="ECO:0000256" key="2">
    <source>
        <dbReference type="ARBA" id="ARBA00004609"/>
    </source>
</evidence>
<evidence type="ECO:0000256" key="6">
    <source>
        <dbReference type="ARBA" id="ARBA00023180"/>
    </source>
</evidence>
<keyword evidence="9" id="KW-0732">Signal</keyword>
<keyword evidence="5" id="KW-0472">Membrane</keyword>
<sequence>MNVIFLVASAVLLASAPAAADDATGEGGFSMQALGKGCKISEDLKHNPSVLLTELQRKLAILDEHRQLQDLLEATTNCTTGFQEAKEALSVILLQDERQLLDYYKTVAADVLKAAAAGAYRAGGMDEFVATDQFLTTGNDAASELVCLSKEAAGQKAATDLRHGEPLHDTDIEGCQMRLPQTSSKTTAQILQDSTLAAAQGVNQIYTLVAASARCPLTKVASGAYHKAGSGITTTAFALGSIAMTAQGANNAPTSQSLGLKAKTNGVYDGKENTALADALSLARSAQQALSGIKLKLSETLTDDSFDNNKNEQTIIQAMYPTKNAAADFPQGLPAEAKPRYDNVAKLYKNLKGKLQTMKTEGDFAAKLRKVYSSRPKCKENERKYQVQETQVLCDSKDKKECNKPCKWEGPDDKGTCKLDESKVTAQTNTAGAAGTGETPKEGAAATGCAKHGTKADCENDKTGDKHNCAWRKGKDNEEEA</sequence>
<proteinExistence type="predicted"/>
<evidence type="ECO:0000256" key="5">
    <source>
        <dbReference type="ARBA" id="ARBA00023136"/>
    </source>
</evidence>
<dbReference type="Gene3D" id="4.10.110.20">
    <property type="entry name" value="Variant surface glycoprotein MITAT 1.2, VSG 221, C-terminal domain"/>
    <property type="match status" value="1"/>
</dbReference>
<organism evidence="11">
    <name type="scientific">Trypanosoma brucei</name>
    <dbReference type="NCBI Taxonomy" id="5691"/>
    <lineage>
        <taxon>Eukaryota</taxon>
        <taxon>Discoba</taxon>
        <taxon>Euglenozoa</taxon>
        <taxon>Kinetoplastea</taxon>
        <taxon>Metakinetoplastina</taxon>
        <taxon>Trypanosomatida</taxon>
        <taxon>Trypanosomatidae</taxon>
        <taxon>Trypanosoma</taxon>
    </lineage>
</organism>
<evidence type="ECO:0000256" key="3">
    <source>
        <dbReference type="ARBA" id="ARBA00022475"/>
    </source>
</evidence>
<dbReference type="VEuPathDB" id="TriTrypDB:Tbg972.7.7530"/>
<feature type="domain" description="Trypanosome variant surface glycoprotein C-terminal" evidence="10">
    <location>
        <begin position="395"/>
        <end position="475"/>
    </location>
</feature>
<keyword evidence="7" id="KW-0449">Lipoprotein</keyword>
<comment type="function">
    <text evidence="1">VSG forms a coat on the surface of the parasite. The trypanosome evades the immune response of the host by expressing a series of antigenically distinct VSGs from an estimated 1000 VSG genes.</text>
</comment>
<feature type="signal peptide" evidence="9">
    <location>
        <begin position="1"/>
        <end position="20"/>
    </location>
</feature>
<protein>
    <submittedName>
        <fullName evidence="11">Variant surface glycoprotein 1095</fullName>
    </submittedName>
</protein>
<dbReference type="GO" id="GO:0098552">
    <property type="term" value="C:side of membrane"/>
    <property type="evidence" value="ECO:0007669"/>
    <property type="project" value="UniProtKB-KW"/>
</dbReference>
<evidence type="ECO:0000256" key="4">
    <source>
        <dbReference type="ARBA" id="ARBA00022622"/>
    </source>
</evidence>
<dbReference type="InterPro" id="IPR019609">
    <property type="entry name" value="Variant_surf_glycoprt_trypan_C"/>
</dbReference>
<evidence type="ECO:0000313" key="11">
    <source>
        <dbReference type="EMBL" id="AGH60035.1"/>
    </source>
</evidence>
<evidence type="ECO:0000256" key="9">
    <source>
        <dbReference type="SAM" id="SignalP"/>
    </source>
</evidence>
<evidence type="ECO:0000259" key="10">
    <source>
        <dbReference type="Pfam" id="PF10659"/>
    </source>
</evidence>
<evidence type="ECO:0000256" key="7">
    <source>
        <dbReference type="ARBA" id="ARBA00023288"/>
    </source>
</evidence>
<name>M4TAR7_9TRYP</name>
<dbReference type="SUPFAM" id="SSF58087">
    <property type="entry name" value="Variant surface glycoprotein (N-terminal domain)"/>
    <property type="match status" value="1"/>
</dbReference>
<evidence type="ECO:0000256" key="1">
    <source>
        <dbReference type="ARBA" id="ARBA00002523"/>
    </source>
</evidence>
<comment type="subcellular location">
    <subcellularLocation>
        <location evidence="2">Cell membrane</location>
        <topology evidence="2">Lipid-anchor</topology>
        <topology evidence="2">GPI-anchor</topology>
    </subcellularLocation>
</comment>
<dbReference type="AlphaFoldDB" id="M4TAR7"/>
<reference evidence="11" key="1">
    <citation type="submission" date="2013-02" db="EMBL/GenBank/DDBJ databases">
        <authorList>
            <person name="Cross G.A.M."/>
            <person name="Kim H.-S."/>
            <person name="Wickstead B."/>
        </authorList>
    </citation>
    <scope>NUCLEOTIDE SEQUENCE</scope>
    <source>
        <strain evidence="11">Lister 427</strain>
    </source>
</reference>
<feature type="compositionally biased region" description="Basic and acidic residues" evidence="8">
    <location>
        <begin position="454"/>
        <end position="481"/>
    </location>
</feature>
<accession>M4TAR7</accession>
<keyword evidence="4" id="KW-0336">GPI-anchor</keyword>
<feature type="region of interest" description="Disordered" evidence="8">
    <location>
        <begin position="452"/>
        <end position="481"/>
    </location>
</feature>
<keyword evidence="3" id="KW-1003">Cell membrane</keyword>
<feature type="chain" id="PRO_5004058289" evidence="9">
    <location>
        <begin position="21"/>
        <end position="481"/>
    </location>
</feature>
<dbReference type="VEuPathDB" id="TriTrypDB:Tb927.9.920"/>
<dbReference type="VEuPathDB" id="TriTrypDB:Tb427_000580100"/>